<evidence type="ECO:0000256" key="2">
    <source>
        <dbReference type="ARBA" id="ARBA00022448"/>
    </source>
</evidence>
<keyword evidence="4 9" id="KW-0812">Transmembrane</keyword>
<dbReference type="OrthoDB" id="9799073at2"/>
<evidence type="ECO:0000256" key="9">
    <source>
        <dbReference type="HAMAP-Rule" id="MF_00422"/>
    </source>
</evidence>
<dbReference type="GO" id="GO:0043952">
    <property type="term" value="P:protein transport by the Sec complex"/>
    <property type="evidence" value="ECO:0007669"/>
    <property type="project" value="UniProtKB-UniRule"/>
</dbReference>
<dbReference type="GO" id="GO:0009306">
    <property type="term" value="P:protein secretion"/>
    <property type="evidence" value="ECO:0007669"/>
    <property type="project" value="UniProtKB-UniRule"/>
</dbReference>
<dbReference type="InterPro" id="IPR038379">
    <property type="entry name" value="SecE_sf"/>
</dbReference>
<evidence type="ECO:0000313" key="10">
    <source>
        <dbReference type="EMBL" id="NBI08296.1"/>
    </source>
</evidence>
<dbReference type="GO" id="GO:0005886">
    <property type="term" value="C:plasma membrane"/>
    <property type="evidence" value="ECO:0007669"/>
    <property type="project" value="UniProtKB-SubCell"/>
</dbReference>
<evidence type="ECO:0000256" key="6">
    <source>
        <dbReference type="ARBA" id="ARBA00022989"/>
    </source>
</evidence>
<comment type="subcellular location">
    <subcellularLocation>
        <location evidence="9">Cell membrane</location>
        <topology evidence="9">Single-pass membrane protein</topology>
    </subcellularLocation>
    <subcellularLocation>
        <location evidence="1">Membrane</location>
    </subcellularLocation>
</comment>
<dbReference type="PANTHER" id="PTHR33910:SF1">
    <property type="entry name" value="PROTEIN TRANSLOCASE SUBUNIT SECE"/>
    <property type="match status" value="1"/>
</dbReference>
<comment type="similarity">
    <text evidence="9">Belongs to the SecE/SEC61-gamma family.</text>
</comment>
<proteinExistence type="inferred from homology"/>
<comment type="function">
    <text evidence="9">Essential subunit of the Sec protein translocation channel SecYEG. Clamps together the 2 halves of SecY. May contact the channel plug during translocation.</text>
</comment>
<dbReference type="GO" id="GO:0006605">
    <property type="term" value="P:protein targeting"/>
    <property type="evidence" value="ECO:0007669"/>
    <property type="project" value="UniProtKB-UniRule"/>
</dbReference>
<feature type="transmembrane region" description="Helical" evidence="9">
    <location>
        <begin position="37"/>
        <end position="58"/>
    </location>
</feature>
<evidence type="ECO:0000256" key="7">
    <source>
        <dbReference type="ARBA" id="ARBA00023010"/>
    </source>
</evidence>
<evidence type="ECO:0000256" key="1">
    <source>
        <dbReference type="ARBA" id="ARBA00004370"/>
    </source>
</evidence>
<reference evidence="10 11" key="1">
    <citation type="submission" date="2018-08" db="EMBL/GenBank/DDBJ databases">
        <title>Murine metabolic-syndrome-specific gut microbial biobank.</title>
        <authorList>
            <person name="Liu C."/>
        </authorList>
    </citation>
    <scope>NUCLEOTIDE SEQUENCE [LARGE SCALE GENOMIC DNA]</scope>
    <source>
        <strain evidence="10 11">583</strain>
    </source>
</reference>
<keyword evidence="5 9" id="KW-0653">Protein transport</keyword>
<dbReference type="AlphaFoldDB" id="A0A845R3N5"/>
<evidence type="ECO:0000256" key="5">
    <source>
        <dbReference type="ARBA" id="ARBA00022927"/>
    </source>
</evidence>
<dbReference type="InterPro" id="IPR005807">
    <property type="entry name" value="SecE_bac"/>
</dbReference>
<dbReference type="Pfam" id="PF00584">
    <property type="entry name" value="SecE"/>
    <property type="match status" value="1"/>
</dbReference>
<keyword evidence="3 9" id="KW-1003">Cell membrane</keyword>
<dbReference type="PANTHER" id="PTHR33910">
    <property type="entry name" value="PROTEIN TRANSLOCASE SUBUNIT SECE"/>
    <property type="match status" value="1"/>
</dbReference>
<comment type="caution">
    <text evidence="10">The sequence shown here is derived from an EMBL/GenBank/DDBJ whole genome shotgun (WGS) entry which is preliminary data.</text>
</comment>
<keyword evidence="6 9" id="KW-1133">Transmembrane helix</keyword>
<evidence type="ECO:0000256" key="3">
    <source>
        <dbReference type="ARBA" id="ARBA00022475"/>
    </source>
</evidence>
<keyword evidence="2 9" id="KW-0813">Transport</keyword>
<dbReference type="InterPro" id="IPR001901">
    <property type="entry name" value="Translocase_SecE/Sec61-g"/>
</dbReference>
<keyword evidence="11" id="KW-1185">Reference proteome</keyword>
<gene>
    <name evidence="9 10" type="primary">secE</name>
    <name evidence="10" type="ORF">D3Z33_15655</name>
</gene>
<dbReference type="PROSITE" id="PS01067">
    <property type="entry name" value="SECE_SEC61G"/>
    <property type="match status" value="1"/>
</dbReference>
<organism evidence="10 11">
    <name type="scientific">Senegalia massiliensis</name>
    <dbReference type="NCBI Taxonomy" id="1720316"/>
    <lineage>
        <taxon>Bacteria</taxon>
        <taxon>Bacillati</taxon>
        <taxon>Bacillota</taxon>
        <taxon>Clostridia</taxon>
        <taxon>Eubacteriales</taxon>
        <taxon>Clostridiaceae</taxon>
        <taxon>Senegalia</taxon>
    </lineage>
</organism>
<protein>
    <recommendedName>
        <fullName evidence="9">Protein translocase subunit SecE</fullName>
    </recommendedName>
</protein>
<sequence>MAAQADSNKGAFKKMKTYFKGVKAEVKKVNWPNKKELINHTAVVIALCTIVALIIWLFDTLVKGLLSFIIG</sequence>
<dbReference type="PRINTS" id="PR01650">
    <property type="entry name" value="SECETRNLCASE"/>
</dbReference>
<dbReference type="RefSeq" id="WP_160198758.1">
    <property type="nucleotide sequence ID" value="NZ_QXXA01000027.1"/>
</dbReference>
<name>A0A845R3N5_9CLOT</name>
<accession>A0A845R3N5</accession>
<evidence type="ECO:0000256" key="8">
    <source>
        <dbReference type="ARBA" id="ARBA00023136"/>
    </source>
</evidence>
<dbReference type="GO" id="GO:0065002">
    <property type="term" value="P:intracellular protein transmembrane transport"/>
    <property type="evidence" value="ECO:0007669"/>
    <property type="project" value="UniProtKB-UniRule"/>
</dbReference>
<evidence type="ECO:0000256" key="4">
    <source>
        <dbReference type="ARBA" id="ARBA00022692"/>
    </source>
</evidence>
<keyword evidence="8 9" id="KW-0472">Membrane</keyword>
<dbReference type="Proteomes" id="UP000467132">
    <property type="component" value="Unassembled WGS sequence"/>
</dbReference>
<dbReference type="GO" id="GO:0008320">
    <property type="term" value="F:protein transmembrane transporter activity"/>
    <property type="evidence" value="ECO:0007669"/>
    <property type="project" value="UniProtKB-UniRule"/>
</dbReference>
<dbReference type="EMBL" id="QXXA01000027">
    <property type="protein sequence ID" value="NBI08296.1"/>
    <property type="molecule type" value="Genomic_DNA"/>
</dbReference>
<keyword evidence="7 9" id="KW-0811">Translocation</keyword>
<comment type="subunit">
    <text evidence="9">Component of the Sec protein translocase complex. Heterotrimer consisting of SecY, SecE and SecG subunits. The heterotrimers can form oligomers, although 1 heterotrimer is thought to be able to translocate proteins. Interacts with the ribosome. Interacts with SecDF, and other proteins may be involved. Interacts with SecA.</text>
</comment>
<evidence type="ECO:0000313" key="11">
    <source>
        <dbReference type="Proteomes" id="UP000467132"/>
    </source>
</evidence>
<dbReference type="HAMAP" id="MF_00422">
    <property type="entry name" value="SecE"/>
    <property type="match status" value="1"/>
</dbReference>
<dbReference type="NCBIfam" id="TIGR00964">
    <property type="entry name" value="secE_bact"/>
    <property type="match status" value="1"/>
</dbReference>
<dbReference type="Gene3D" id="1.20.5.1030">
    <property type="entry name" value="Preprotein translocase secy subunit"/>
    <property type="match status" value="1"/>
</dbReference>